<sequence>MKLSRLTLALAGIGFCTMTTAAFAQEVKAQEESKKNENAPVQRVEITGSNIKRVNIETASPVQVISKEELVRGGATSLNDVLRGVSANIGGIDENRTNGFTAGAAGLNLRGIGSQATLVLINGRRLAAYAQPEYQTTFVDLNSVPIGAVERIEILKDGASAIYGSEAMAGVVNIILRNNYQGAAVTGSVGRSERNDGEQYRASASYGFGSLVEDHYNVYATLDVRQVKPMYINKRDGYLSTEDLRPWGYKDNRSIYTYPGNLYWTDKATGKFVARTLDANCPANNLVPASTVFGANSMGSVCVYDDLKDSKYNSAGNTDRVGLTSRGTWQINADTEAFAEVMINQNKAQISGVPHWFAGQNGLDTPALPINHPQYPKDLIDPVTGKTLAGGNGTVRVRASLSDFPGQGLTNTTLFSRYLAGVKGSYKSWDWETAFMVNTSKVDSKATSGILKTPFIQAYKDGTFLFGQSANNAALLSKIVTDAASNFKSGMYLWDGKLSGDLLQLPAGPLSAAFGVEARRETLEVTPADLAVAGELYHWAQAEPGYRRGRNIGSFYTEMNAPLLKNLEASVAVRYDNYSDYGSSTTPKLGLKWNADPTLLVRGTYATGFRAPTLVENSTQIKKAFLSYRDPARCNDKFTAGCQWSSAYESGSNPGLKPETADSFTLGLVWEPTKWFDATLDFWQIKRKDEITTFDLATVLSNPGRYAGNSAAVITRDPLSAADAAAGATAGEITNVRLLLTNLAQTRVRGVDLTMNGHFNGGEYGRFNPSLSVTYNHSYKTAPAPESEQIEYAGSRGQPRVMATMGLAWEKAAWRLSADVNYVGKMSAKDDFTQPCTFEQQGYANLCGNIASFTTVNLGGSYSGLMKNLKLSFAIRNLFDTMPPFAPSATSAQAVAASSLHSTVGRYFMLTADYKFK</sequence>
<proteinExistence type="inferred from homology"/>
<keyword evidence="7 10" id="KW-0472">Membrane</keyword>
<dbReference type="PANTHER" id="PTHR47234:SF2">
    <property type="entry name" value="TONB-DEPENDENT RECEPTOR"/>
    <property type="match status" value="1"/>
</dbReference>
<keyword evidence="8 15" id="KW-0675">Receptor</keyword>
<accession>A0A941DTH6</accession>
<dbReference type="SUPFAM" id="SSF56935">
    <property type="entry name" value="Porins"/>
    <property type="match status" value="1"/>
</dbReference>
<comment type="subcellular location">
    <subcellularLocation>
        <location evidence="1 10">Cell outer membrane</location>
        <topology evidence="1 10">Multi-pass membrane protein</topology>
    </subcellularLocation>
</comment>
<dbReference type="Pfam" id="PF07715">
    <property type="entry name" value="Plug"/>
    <property type="match status" value="1"/>
</dbReference>
<dbReference type="AlphaFoldDB" id="A0A941DTH6"/>
<keyword evidence="9 10" id="KW-0998">Cell outer membrane</keyword>
<dbReference type="Gene3D" id="2.170.130.10">
    <property type="entry name" value="TonB-dependent receptor, plug domain"/>
    <property type="match status" value="1"/>
</dbReference>
<keyword evidence="6 11" id="KW-0798">TonB box</keyword>
<comment type="caution">
    <text evidence="15">The sequence shown here is derived from an EMBL/GenBank/DDBJ whole genome shotgun (WGS) entry which is preliminary data.</text>
</comment>
<keyword evidence="16" id="KW-1185">Reference proteome</keyword>
<feature type="domain" description="TonB-dependent receptor plug" evidence="14">
    <location>
        <begin position="56"/>
        <end position="171"/>
    </location>
</feature>
<evidence type="ECO:0000256" key="3">
    <source>
        <dbReference type="ARBA" id="ARBA00022448"/>
    </source>
</evidence>
<evidence type="ECO:0000259" key="13">
    <source>
        <dbReference type="Pfam" id="PF00593"/>
    </source>
</evidence>
<evidence type="ECO:0000256" key="7">
    <source>
        <dbReference type="ARBA" id="ARBA00023136"/>
    </source>
</evidence>
<reference evidence="15" key="1">
    <citation type="submission" date="2021-04" db="EMBL/GenBank/DDBJ databases">
        <title>novel species isolated from subtropical streams in China.</title>
        <authorList>
            <person name="Lu H."/>
        </authorList>
    </citation>
    <scope>NUCLEOTIDE SEQUENCE</scope>
    <source>
        <strain evidence="15">LFS511W</strain>
    </source>
</reference>
<dbReference type="InterPro" id="IPR037066">
    <property type="entry name" value="Plug_dom_sf"/>
</dbReference>
<dbReference type="RefSeq" id="WP_212689026.1">
    <property type="nucleotide sequence ID" value="NZ_JAGSPN010000014.1"/>
</dbReference>
<dbReference type="EMBL" id="JAGSPN010000014">
    <property type="protein sequence ID" value="MBR7783751.1"/>
    <property type="molecule type" value="Genomic_DNA"/>
</dbReference>
<keyword evidence="12" id="KW-0732">Signal</keyword>
<dbReference type="InterPro" id="IPR036942">
    <property type="entry name" value="Beta-barrel_TonB_sf"/>
</dbReference>
<evidence type="ECO:0000256" key="5">
    <source>
        <dbReference type="ARBA" id="ARBA00022692"/>
    </source>
</evidence>
<comment type="similarity">
    <text evidence="2 10 11">Belongs to the TonB-dependent receptor family.</text>
</comment>
<evidence type="ECO:0000313" key="16">
    <source>
        <dbReference type="Proteomes" id="UP000680067"/>
    </source>
</evidence>
<gene>
    <name evidence="15" type="ORF">KDM89_16515</name>
</gene>
<feature type="chain" id="PRO_5037392484" evidence="12">
    <location>
        <begin position="25"/>
        <end position="917"/>
    </location>
</feature>
<keyword evidence="3 10" id="KW-0813">Transport</keyword>
<evidence type="ECO:0000313" key="15">
    <source>
        <dbReference type="EMBL" id="MBR7783751.1"/>
    </source>
</evidence>
<name>A0A941DTH6_9BURK</name>
<protein>
    <submittedName>
        <fullName evidence="15">TonB-dependent receptor</fullName>
    </submittedName>
</protein>
<keyword evidence="5 10" id="KW-0812">Transmembrane</keyword>
<evidence type="ECO:0000256" key="2">
    <source>
        <dbReference type="ARBA" id="ARBA00009810"/>
    </source>
</evidence>
<dbReference type="CDD" id="cd01347">
    <property type="entry name" value="ligand_gated_channel"/>
    <property type="match status" value="1"/>
</dbReference>
<evidence type="ECO:0000256" key="6">
    <source>
        <dbReference type="ARBA" id="ARBA00023077"/>
    </source>
</evidence>
<evidence type="ECO:0000256" key="8">
    <source>
        <dbReference type="ARBA" id="ARBA00023170"/>
    </source>
</evidence>
<dbReference type="GO" id="GO:0009279">
    <property type="term" value="C:cell outer membrane"/>
    <property type="evidence" value="ECO:0007669"/>
    <property type="project" value="UniProtKB-SubCell"/>
</dbReference>
<evidence type="ECO:0000256" key="10">
    <source>
        <dbReference type="PROSITE-ProRule" id="PRU01360"/>
    </source>
</evidence>
<feature type="signal peptide" evidence="12">
    <location>
        <begin position="1"/>
        <end position="24"/>
    </location>
</feature>
<dbReference type="Proteomes" id="UP000680067">
    <property type="component" value="Unassembled WGS sequence"/>
</dbReference>
<evidence type="ECO:0000259" key="14">
    <source>
        <dbReference type="Pfam" id="PF07715"/>
    </source>
</evidence>
<dbReference type="InterPro" id="IPR000531">
    <property type="entry name" value="Beta-barrel_TonB"/>
</dbReference>
<evidence type="ECO:0000256" key="9">
    <source>
        <dbReference type="ARBA" id="ARBA00023237"/>
    </source>
</evidence>
<keyword evidence="4 10" id="KW-1134">Transmembrane beta strand</keyword>
<evidence type="ECO:0000256" key="4">
    <source>
        <dbReference type="ARBA" id="ARBA00022452"/>
    </source>
</evidence>
<dbReference type="PROSITE" id="PS52016">
    <property type="entry name" value="TONB_DEPENDENT_REC_3"/>
    <property type="match status" value="1"/>
</dbReference>
<dbReference type="Pfam" id="PF00593">
    <property type="entry name" value="TonB_dep_Rec_b-barrel"/>
    <property type="match status" value="1"/>
</dbReference>
<evidence type="ECO:0000256" key="11">
    <source>
        <dbReference type="RuleBase" id="RU003357"/>
    </source>
</evidence>
<dbReference type="Gene3D" id="2.40.170.20">
    <property type="entry name" value="TonB-dependent receptor, beta-barrel domain"/>
    <property type="match status" value="1"/>
</dbReference>
<feature type="domain" description="TonB-dependent receptor-like beta-barrel" evidence="13">
    <location>
        <begin position="459"/>
        <end position="878"/>
    </location>
</feature>
<evidence type="ECO:0000256" key="12">
    <source>
        <dbReference type="SAM" id="SignalP"/>
    </source>
</evidence>
<dbReference type="InterPro" id="IPR012910">
    <property type="entry name" value="Plug_dom"/>
</dbReference>
<organism evidence="15 16">
    <name type="scientific">Undibacterium luofuense</name>
    <dbReference type="NCBI Taxonomy" id="2828733"/>
    <lineage>
        <taxon>Bacteria</taxon>
        <taxon>Pseudomonadati</taxon>
        <taxon>Pseudomonadota</taxon>
        <taxon>Betaproteobacteria</taxon>
        <taxon>Burkholderiales</taxon>
        <taxon>Oxalobacteraceae</taxon>
        <taxon>Undibacterium</taxon>
    </lineage>
</organism>
<dbReference type="InterPro" id="IPR039426">
    <property type="entry name" value="TonB-dep_rcpt-like"/>
</dbReference>
<dbReference type="PANTHER" id="PTHR47234">
    <property type="match status" value="1"/>
</dbReference>
<evidence type="ECO:0000256" key="1">
    <source>
        <dbReference type="ARBA" id="ARBA00004571"/>
    </source>
</evidence>